<evidence type="ECO:0000313" key="2">
    <source>
        <dbReference type="Proteomes" id="UP000177088"/>
    </source>
</evidence>
<dbReference type="Proteomes" id="UP000177088">
    <property type="component" value="Unassembled WGS sequence"/>
</dbReference>
<organism evidence="1 2">
    <name type="scientific">Candidatus Uhrbacteria bacterium RIFCSPHIGHO2_02_FULL_60_10</name>
    <dbReference type="NCBI Taxonomy" id="1802392"/>
    <lineage>
        <taxon>Bacteria</taxon>
        <taxon>Candidatus Uhriibacteriota</taxon>
    </lineage>
</organism>
<name>A0A1F7U8I8_9BACT</name>
<dbReference type="InterPro" id="IPR017853">
    <property type="entry name" value="GH"/>
</dbReference>
<reference evidence="1 2" key="1">
    <citation type="journal article" date="2016" name="Nat. Commun.">
        <title>Thousands of microbial genomes shed light on interconnected biogeochemical processes in an aquifer system.</title>
        <authorList>
            <person name="Anantharaman K."/>
            <person name="Brown C.T."/>
            <person name="Hug L.A."/>
            <person name="Sharon I."/>
            <person name="Castelle C.J."/>
            <person name="Probst A.J."/>
            <person name="Thomas B.C."/>
            <person name="Singh A."/>
            <person name="Wilkins M.J."/>
            <person name="Karaoz U."/>
            <person name="Brodie E.L."/>
            <person name="Williams K.H."/>
            <person name="Hubbard S.S."/>
            <person name="Banfield J.F."/>
        </authorList>
    </citation>
    <scope>NUCLEOTIDE SEQUENCE [LARGE SCALE GENOMIC DNA]</scope>
</reference>
<sequence length="189" mass="22051">MKHYADQQAIVMWQVENEPFFNFGICPKPDRQLLKQEIEVVRALDRRPVMVTESGELSTWIAAASLADVVGISTYRVVWSKYVGYFFWPITPLTYRERADAIRPYVADIIVSELQAEPWVTIAFDETPIDQQLTLMNPQRLSDNINFARRTGFSSAYLWGVEWWYWLKVHKRPEMWRAGIEAYKAGAGR</sequence>
<dbReference type="EMBL" id="MGEA01000013">
    <property type="protein sequence ID" value="OGL74582.1"/>
    <property type="molecule type" value="Genomic_DNA"/>
</dbReference>
<accession>A0A1F7U8I8</accession>
<gene>
    <name evidence="1" type="ORF">A3C96_00825</name>
</gene>
<dbReference type="AlphaFoldDB" id="A0A1F7U8I8"/>
<protein>
    <recommendedName>
        <fullName evidence="3">Glycoside hydrolase family 2 catalytic domain-containing protein</fullName>
    </recommendedName>
</protein>
<proteinExistence type="predicted"/>
<dbReference type="SUPFAM" id="SSF51445">
    <property type="entry name" value="(Trans)glycosidases"/>
    <property type="match status" value="1"/>
</dbReference>
<dbReference type="Gene3D" id="3.20.20.80">
    <property type="entry name" value="Glycosidases"/>
    <property type="match status" value="1"/>
</dbReference>
<evidence type="ECO:0000313" key="1">
    <source>
        <dbReference type="EMBL" id="OGL74582.1"/>
    </source>
</evidence>
<evidence type="ECO:0008006" key="3">
    <source>
        <dbReference type="Google" id="ProtNLM"/>
    </source>
</evidence>
<comment type="caution">
    <text evidence="1">The sequence shown here is derived from an EMBL/GenBank/DDBJ whole genome shotgun (WGS) entry which is preliminary data.</text>
</comment>